<dbReference type="STRING" id="3983.A0A2C9WMT9"/>
<organism evidence="1 2">
    <name type="scientific">Manihot esculenta</name>
    <name type="common">Cassava</name>
    <name type="synonym">Jatropha manihot</name>
    <dbReference type="NCBI Taxonomy" id="3983"/>
    <lineage>
        <taxon>Eukaryota</taxon>
        <taxon>Viridiplantae</taxon>
        <taxon>Streptophyta</taxon>
        <taxon>Embryophyta</taxon>
        <taxon>Tracheophyta</taxon>
        <taxon>Spermatophyta</taxon>
        <taxon>Magnoliopsida</taxon>
        <taxon>eudicotyledons</taxon>
        <taxon>Gunneridae</taxon>
        <taxon>Pentapetalae</taxon>
        <taxon>rosids</taxon>
        <taxon>fabids</taxon>
        <taxon>Malpighiales</taxon>
        <taxon>Euphorbiaceae</taxon>
        <taxon>Crotonoideae</taxon>
        <taxon>Manihoteae</taxon>
        <taxon>Manihot</taxon>
    </lineage>
</organism>
<proteinExistence type="predicted"/>
<dbReference type="Pfam" id="PF04788">
    <property type="entry name" value="DUF620"/>
    <property type="match status" value="1"/>
</dbReference>
<evidence type="ECO:0000313" key="2">
    <source>
        <dbReference type="Proteomes" id="UP000091857"/>
    </source>
</evidence>
<dbReference type="InterPro" id="IPR006873">
    <property type="entry name" value="DUF620"/>
</dbReference>
<name>A0A2C9WMT9_MANES</name>
<dbReference type="Gramene" id="Manes.01G133700.3.v8.1">
    <property type="protein sequence ID" value="Manes.01G133700.3.v8.1.CDS"/>
    <property type="gene ID" value="Manes.01G133700.v8.1"/>
</dbReference>
<reference evidence="2" key="1">
    <citation type="journal article" date="2016" name="Nat. Biotechnol.">
        <title>Sequencing wild and cultivated cassava and related species reveals extensive interspecific hybridization and genetic diversity.</title>
        <authorList>
            <person name="Bredeson J.V."/>
            <person name="Lyons J.B."/>
            <person name="Prochnik S.E."/>
            <person name="Wu G.A."/>
            <person name="Ha C.M."/>
            <person name="Edsinger-Gonzales E."/>
            <person name="Grimwood J."/>
            <person name="Schmutz J."/>
            <person name="Rabbi I.Y."/>
            <person name="Egesi C."/>
            <person name="Nauluvula P."/>
            <person name="Lebot V."/>
            <person name="Ndunguru J."/>
            <person name="Mkamilo G."/>
            <person name="Bart R.S."/>
            <person name="Setter T.L."/>
            <person name="Gleadow R.M."/>
            <person name="Kulakow P."/>
            <person name="Ferguson M.E."/>
            <person name="Rounsley S."/>
            <person name="Rokhsar D.S."/>
        </authorList>
    </citation>
    <scope>NUCLEOTIDE SEQUENCE [LARGE SCALE GENOMIC DNA]</scope>
    <source>
        <strain evidence="2">cv. AM560-2</strain>
    </source>
</reference>
<dbReference type="EMBL" id="CM004387">
    <property type="protein sequence ID" value="OAY60718.1"/>
    <property type="molecule type" value="Genomic_DNA"/>
</dbReference>
<dbReference type="AlphaFoldDB" id="A0A2C9WMT9"/>
<dbReference type="OMA" id="MLAWMKA"/>
<dbReference type="Proteomes" id="UP000091857">
    <property type="component" value="Chromosome 1"/>
</dbReference>
<sequence>MRKLCPNIDSEDGLETVLEVPIPEEMFTSMGSNVTLRWHNMLAWMKAQGSDKLSQPVVAGRINELRFLLYMVGSPLIPLQVQVGHSVYKPVKDCSIQASTAKYIVAQYIAATGGQPALNAVHSMCVTGEVKISASEFHQGDKSKNVKCTDEAGGFVLWQKDPDLWILELVISGCKIISGSNGKISWRHSSNQPGPVSMGPPRPLRRFLQGLDPRSTANLFIDATCIGEKIINNEDCFILKLETSPAIRESQSGPNYEIIHHTIWGYFSQRSGLLIQFEDSRLVGMRNKDDDEVFWETSTESVIQDYRYVDGVNIAHSGKTRVKVFRYGEQPANHKREIEEKWKIEEVDFNVWGLTSEHFLPPSGIKYGKI</sequence>
<dbReference type="PANTHER" id="PTHR31300:SF9">
    <property type="entry name" value="SPINDLE ASSEMBLY ABNORMAL PROTEIN (DUF620)"/>
    <property type="match status" value="1"/>
</dbReference>
<evidence type="ECO:0000313" key="1">
    <source>
        <dbReference type="EMBL" id="OAY60718.1"/>
    </source>
</evidence>
<gene>
    <name evidence="1" type="ORF">MANES_01G133700v8</name>
</gene>
<dbReference type="OrthoDB" id="1065010at2759"/>
<comment type="caution">
    <text evidence="1">The sequence shown here is derived from an EMBL/GenBank/DDBJ whole genome shotgun (WGS) entry which is preliminary data.</text>
</comment>
<protein>
    <submittedName>
        <fullName evidence="1">Uncharacterized protein</fullName>
    </submittedName>
</protein>
<keyword evidence="2" id="KW-1185">Reference proteome</keyword>
<dbReference type="PANTHER" id="PTHR31300">
    <property type="entry name" value="LIPASE"/>
    <property type="match status" value="1"/>
</dbReference>
<accession>A0A2C9WMT9</accession>